<keyword evidence="1" id="KW-0812">Transmembrane</keyword>
<name>A0A5B1CFX0_9BACT</name>
<keyword evidence="1" id="KW-0472">Membrane</keyword>
<keyword evidence="3" id="KW-1185">Reference proteome</keyword>
<dbReference type="Proteomes" id="UP000322699">
    <property type="component" value="Unassembled WGS sequence"/>
</dbReference>
<dbReference type="AlphaFoldDB" id="A0A5B1CFX0"/>
<accession>A0A5B1CFX0</accession>
<evidence type="ECO:0000313" key="2">
    <source>
        <dbReference type="EMBL" id="KAA1258403.1"/>
    </source>
</evidence>
<feature type="transmembrane region" description="Helical" evidence="1">
    <location>
        <begin position="21"/>
        <end position="43"/>
    </location>
</feature>
<proteinExistence type="predicted"/>
<gene>
    <name evidence="2" type="ORF">LF1_09220</name>
</gene>
<protein>
    <submittedName>
        <fullName evidence="2">Uncharacterized protein</fullName>
    </submittedName>
</protein>
<comment type="caution">
    <text evidence="2">The sequence shown here is derived from an EMBL/GenBank/DDBJ whole genome shotgun (WGS) entry which is preliminary data.</text>
</comment>
<evidence type="ECO:0000313" key="3">
    <source>
        <dbReference type="Proteomes" id="UP000322699"/>
    </source>
</evidence>
<dbReference type="EMBL" id="VRLW01000001">
    <property type="protein sequence ID" value="KAA1258403.1"/>
    <property type="molecule type" value="Genomic_DNA"/>
</dbReference>
<organism evidence="2 3">
    <name type="scientific">Rubripirellula obstinata</name>
    <dbReference type="NCBI Taxonomy" id="406547"/>
    <lineage>
        <taxon>Bacteria</taxon>
        <taxon>Pseudomonadati</taxon>
        <taxon>Planctomycetota</taxon>
        <taxon>Planctomycetia</taxon>
        <taxon>Pirellulales</taxon>
        <taxon>Pirellulaceae</taxon>
        <taxon>Rubripirellula</taxon>
    </lineage>
</organism>
<sequence length="55" mass="6213">MLAWMGMRQEQVLRNERGINVAFLNWNSGNVVLITAGLVSSLIPREVEQINANCR</sequence>
<evidence type="ECO:0000256" key="1">
    <source>
        <dbReference type="SAM" id="Phobius"/>
    </source>
</evidence>
<keyword evidence="1" id="KW-1133">Transmembrane helix</keyword>
<reference evidence="2 3" key="1">
    <citation type="submission" date="2019-08" db="EMBL/GenBank/DDBJ databases">
        <title>Deep-cultivation of Planctomycetes and their phenomic and genomic characterization uncovers novel biology.</title>
        <authorList>
            <person name="Wiegand S."/>
            <person name="Jogler M."/>
            <person name="Boedeker C."/>
            <person name="Pinto D."/>
            <person name="Vollmers J."/>
            <person name="Rivas-Marin E."/>
            <person name="Kohn T."/>
            <person name="Peeters S.H."/>
            <person name="Heuer A."/>
            <person name="Rast P."/>
            <person name="Oberbeckmann S."/>
            <person name="Bunk B."/>
            <person name="Jeske O."/>
            <person name="Meyerdierks A."/>
            <person name="Storesund J.E."/>
            <person name="Kallscheuer N."/>
            <person name="Luecker S."/>
            <person name="Lage O.M."/>
            <person name="Pohl T."/>
            <person name="Merkel B.J."/>
            <person name="Hornburger P."/>
            <person name="Mueller R.-W."/>
            <person name="Bruemmer F."/>
            <person name="Labrenz M."/>
            <person name="Spormann A.M."/>
            <person name="Op Den Camp H."/>
            <person name="Overmann J."/>
            <person name="Amann R."/>
            <person name="Jetten M.S.M."/>
            <person name="Mascher T."/>
            <person name="Medema M.H."/>
            <person name="Devos D.P."/>
            <person name="Kaster A.-K."/>
            <person name="Ovreas L."/>
            <person name="Rohde M."/>
            <person name="Galperin M.Y."/>
            <person name="Jogler C."/>
        </authorList>
    </citation>
    <scope>NUCLEOTIDE SEQUENCE [LARGE SCALE GENOMIC DNA]</scope>
    <source>
        <strain evidence="2 3">LF1</strain>
    </source>
</reference>